<comment type="function">
    <text evidence="2">Binds amino acids.</text>
</comment>
<reference evidence="4" key="1">
    <citation type="journal article" date="2018" name="Data Brief">
        <title>Genome sequence data from 17 accessions of Ensete ventricosum, a staple food crop for millions in Ethiopia.</title>
        <authorList>
            <person name="Yemataw Z."/>
            <person name="Muzemil S."/>
            <person name="Ambachew D."/>
            <person name="Tripathi L."/>
            <person name="Tesfaye K."/>
            <person name="Chala A."/>
            <person name="Farbos A."/>
            <person name="O'Neill P."/>
            <person name="Moore K."/>
            <person name="Grant M."/>
            <person name="Studholme D.J."/>
        </authorList>
    </citation>
    <scope>NUCLEOTIDE SEQUENCE [LARGE SCALE GENOMIC DNA]</scope>
    <source>
        <tissue evidence="4">Leaf</tissue>
    </source>
</reference>
<dbReference type="GO" id="GO:0016597">
    <property type="term" value="F:amino acid binding"/>
    <property type="evidence" value="ECO:0007669"/>
    <property type="project" value="UniProtKB-UniRule"/>
</dbReference>
<feature type="domain" description="ACT" evidence="3">
    <location>
        <begin position="150"/>
        <end position="228"/>
    </location>
</feature>
<protein>
    <recommendedName>
        <fullName evidence="2">ACT domain-containing protein ACR</fullName>
    </recommendedName>
    <alternativeName>
        <fullName evidence="2">Protein ACT DOMAIN REPEATS</fullName>
    </alternativeName>
</protein>
<dbReference type="InterPro" id="IPR056805">
    <property type="entry name" value="ACT_ACR9/10_C"/>
</dbReference>
<evidence type="ECO:0000256" key="2">
    <source>
        <dbReference type="RuleBase" id="RU369043"/>
    </source>
</evidence>
<dbReference type="Pfam" id="PF24926">
    <property type="entry name" value="ACT_ACR9_C"/>
    <property type="match status" value="1"/>
</dbReference>
<dbReference type="Pfam" id="PF24931">
    <property type="entry name" value="ACT_ACR9_3rd"/>
    <property type="match status" value="1"/>
</dbReference>
<dbReference type="Proteomes" id="UP000290560">
    <property type="component" value="Unassembled WGS sequence"/>
</dbReference>
<evidence type="ECO:0000256" key="1">
    <source>
        <dbReference type="ARBA" id="ARBA00022737"/>
    </source>
</evidence>
<dbReference type="InterPro" id="IPR040217">
    <property type="entry name" value="ACR1-12"/>
</dbReference>
<dbReference type="EMBL" id="KV875658">
    <property type="protein sequence ID" value="RZR72296.1"/>
    <property type="molecule type" value="Genomic_DNA"/>
</dbReference>
<organism evidence="4">
    <name type="scientific">Ensete ventricosum</name>
    <name type="common">Abyssinian banana</name>
    <name type="synonym">Musa ensete</name>
    <dbReference type="NCBI Taxonomy" id="4639"/>
    <lineage>
        <taxon>Eukaryota</taxon>
        <taxon>Viridiplantae</taxon>
        <taxon>Streptophyta</taxon>
        <taxon>Embryophyta</taxon>
        <taxon>Tracheophyta</taxon>
        <taxon>Spermatophyta</taxon>
        <taxon>Magnoliopsida</taxon>
        <taxon>Liliopsida</taxon>
        <taxon>Zingiberales</taxon>
        <taxon>Musaceae</taxon>
        <taxon>Ensete</taxon>
    </lineage>
</organism>
<dbReference type="SUPFAM" id="SSF55021">
    <property type="entry name" value="ACT-like"/>
    <property type="match status" value="1"/>
</dbReference>
<evidence type="ECO:0000313" key="4">
    <source>
        <dbReference type="EMBL" id="RZR72296.1"/>
    </source>
</evidence>
<dbReference type="PANTHER" id="PTHR31096">
    <property type="entry name" value="ACT DOMAIN-CONTAINING PROTEIN ACR4-RELATED"/>
    <property type="match status" value="1"/>
</dbReference>
<name>A0A444D6P4_ENSVE</name>
<gene>
    <name evidence="4" type="ORF">BHM03_00012004</name>
</gene>
<keyword evidence="1 2" id="KW-0677">Repeat</keyword>
<dbReference type="PANTHER" id="PTHR31096:SF23">
    <property type="entry name" value="ACT DOMAIN-CONTAINING PROTEIN ACR10"/>
    <property type="match status" value="1"/>
</dbReference>
<proteinExistence type="predicted"/>
<accession>A0A444D6P4</accession>
<evidence type="ECO:0000259" key="3">
    <source>
        <dbReference type="Pfam" id="PF24926"/>
    </source>
</evidence>
<dbReference type="InterPro" id="IPR045865">
    <property type="entry name" value="ACT-like_dom_sf"/>
</dbReference>
<sequence length="230" mass="26075">MTNCEIEPANAQIIVCLPASPFLPPAITEELLNLELSEEFPVGSPSSSNNPSVTMDNSLSPSHTLIQILGHDHKGLLYDIMRTLKDYNVQICYDQFYSSQDGRCEIDLFVMQMDGKKIIDQSKQRALYSHLRMELLHPLQVTVVSRGPDMELLVANPIELSGKGCPLVFYDITLALKMLQIRIFVAEIGRHVISDREWEVYRFLLCDDFKLCASQNKIIEGVTKMLLGWE</sequence>
<dbReference type="AlphaFoldDB" id="A0A444D6P4"/>